<feature type="compositionally biased region" description="Polar residues" evidence="8">
    <location>
        <begin position="404"/>
        <end position="417"/>
    </location>
</feature>
<evidence type="ECO:0000256" key="1">
    <source>
        <dbReference type="ARBA" id="ARBA00004123"/>
    </source>
</evidence>
<dbReference type="PANTHER" id="PTHR46714:SF6">
    <property type="entry name" value="TRANSCRIPTIONAL ACTIVATOR HAC1"/>
    <property type="match status" value="1"/>
</dbReference>
<protein>
    <recommendedName>
        <fullName evidence="9">BZIP domain-containing protein</fullName>
    </recommendedName>
</protein>
<dbReference type="InterPro" id="IPR004827">
    <property type="entry name" value="bZIP"/>
</dbReference>
<comment type="similarity">
    <text evidence="2">Belongs to the bZIP family.</text>
</comment>
<evidence type="ECO:0000256" key="3">
    <source>
        <dbReference type="ARBA" id="ARBA00023015"/>
    </source>
</evidence>
<name>A0A3N2PSN8_SODAK</name>
<evidence type="ECO:0000256" key="8">
    <source>
        <dbReference type="SAM" id="MobiDB-lite"/>
    </source>
</evidence>
<evidence type="ECO:0000313" key="10">
    <source>
        <dbReference type="EMBL" id="ROT37522.1"/>
    </source>
</evidence>
<comment type="subcellular location">
    <subcellularLocation>
        <location evidence="1">Nucleus</location>
    </subcellularLocation>
</comment>
<feature type="region of interest" description="Disordered" evidence="8">
    <location>
        <begin position="393"/>
        <end position="426"/>
    </location>
</feature>
<dbReference type="EMBL" id="ML119057">
    <property type="protein sequence ID" value="ROT37522.1"/>
    <property type="molecule type" value="Genomic_DNA"/>
</dbReference>
<feature type="compositionally biased region" description="Low complexity" evidence="8">
    <location>
        <begin position="59"/>
        <end position="92"/>
    </location>
</feature>
<keyword evidence="7" id="KW-0539">Nucleus</keyword>
<dbReference type="SUPFAM" id="SSF57959">
    <property type="entry name" value="Leucine zipper domain"/>
    <property type="match status" value="1"/>
</dbReference>
<keyword evidence="3" id="KW-0805">Transcription regulation</keyword>
<feature type="compositionally biased region" description="Basic and acidic residues" evidence="8">
    <location>
        <begin position="123"/>
        <end position="137"/>
    </location>
</feature>
<dbReference type="GeneID" id="39582035"/>
<dbReference type="CDD" id="cd14710">
    <property type="entry name" value="bZIP_HAC1-like"/>
    <property type="match status" value="1"/>
</dbReference>
<keyword evidence="4" id="KW-0238">DNA-binding</keyword>
<dbReference type="PROSITE" id="PS50217">
    <property type="entry name" value="BZIP"/>
    <property type="match status" value="1"/>
</dbReference>
<dbReference type="AlphaFoldDB" id="A0A3N2PSN8"/>
<feature type="domain" description="BZIP" evidence="9">
    <location>
        <begin position="129"/>
        <end position="186"/>
    </location>
</feature>
<dbReference type="STRING" id="1314773.A0A3N2PSN8"/>
<keyword evidence="5" id="KW-0804">Transcription</keyword>
<dbReference type="GO" id="GO:0045944">
    <property type="term" value="P:positive regulation of transcription by RNA polymerase II"/>
    <property type="evidence" value="ECO:0007669"/>
    <property type="project" value="InterPro"/>
</dbReference>
<evidence type="ECO:0000256" key="7">
    <source>
        <dbReference type="ARBA" id="ARBA00023242"/>
    </source>
</evidence>
<dbReference type="RefSeq" id="XP_028465328.1">
    <property type="nucleotide sequence ID" value="XM_028613557.1"/>
</dbReference>
<evidence type="ECO:0000256" key="5">
    <source>
        <dbReference type="ARBA" id="ARBA00023163"/>
    </source>
</evidence>
<dbReference type="SMART" id="SM00338">
    <property type="entry name" value="BRLZ"/>
    <property type="match status" value="1"/>
</dbReference>
<evidence type="ECO:0000256" key="4">
    <source>
        <dbReference type="ARBA" id="ARBA00023125"/>
    </source>
</evidence>
<dbReference type="GO" id="GO:0003677">
    <property type="term" value="F:DNA binding"/>
    <property type="evidence" value="ECO:0007669"/>
    <property type="project" value="UniProtKB-KW"/>
</dbReference>
<evidence type="ECO:0000256" key="6">
    <source>
        <dbReference type="ARBA" id="ARBA00023230"/>
    </source>
</evidence>
<evidence type="ECO:0000256" key="2">
    <source>
        <dbReference type="ARBA" id="ARBA00007163"/>
    </source>
</evidence>
<dbReference type="OrthoDB" id="674948at2759"/>
<feature type="region of interest" description="Disordered" evidence="8">
    <location>
        <begin position="1"/>
        <end position="153"/>
    </location>
</feature>
<keyword evidence="11" id="KW-1185">Reference proteome</keyword>
<gene>
    <name evidence="10" type="ORF">SODALDRAFT_351788</name>
</gene>
<dbReference type="GO" id="GO:0005634">
    <property type="term" value="C:nucleus"/>
    <property type="evidence" value="ECO:0007669"/>
    <property type="project" value="UniProtKB-SubCell"/>
</dbReference>
<accession>A0A3N2PSN8</accession>
<dbReference type="GO" id="GO:0006986">
    <property type="term" value="P:response to unfolded protein"/>
    <property type="evidence" value="ECO:0007669"/>
    <property type="project" value="UniProtKB-KW"/>
</dbReference>
<dbReference type="InterPro" id="IPR044280">
    <property type="entry name" value="Hac1/HY5"/>
</dbReference>
<dbReference type="GO" id="GO:0000981">
    <property type="term" value="F:DNA-binding transcription factor activity, RNA polymerase II-specific"/>
    <property type="evidence" value="ECO:0007669"/>
    <property type="project" value="InterPro"/>
</dbReference>
<evidence type="ECO:0000313" key="11">
    <source>
        <dbReference type="Proteomes" id="UP000272025"/>
    </source>
</evidence>
<sequence>MATWDTPMIKFEGSPTESLLSAPPDMYTSLFSPGTPGTPGTLDPSEILSPRATPEASHAATQAGMTTPGPTTTSAATPAASSPGASTPGADSTSEKKSTKKRKSWGQILPEPKTNLPPRKRAKTEDEKEQRRVERVLRNRRAAQSSRERKRLEVEALEKKNKELEAALNHAQQANARLMEELAKMQRDSGVMPRSSAPLDFSASNNSMTLLPELFGSPDGRRPSADSAISLVDDLLKITQSNATVNPASLSPALSPAPQADEIEIHEDADAIKTEPIDVSSDLTQLSSVGGASGDSANFADDHLGSVSAPSSADDHLVSNHLGLSETFDADRFVLESGLLSSPESIDYDDDYLAGDSSLFSVDPFDINDFLHDEVNAAALTTNAAAEKRPADPIMGHHAPYPETQVSSENSNLQPHSGASPYGCDDGGIAVGV</sequence>
<dbReference type="Proteomes" id="UP000272025">
    <property type="component" value="Unassembled WGS sequence"/>
</dbReference>
<dbReference type="PANTHER" id="PTHR46714">
    <property type="entry name" value="TRANSCRIPTIONAL ACTIVATOR HAC1"/>
    <property type="match status" value="1"/>
</dbReference>
<keyword evidence="6" id="KW-0834">Unfolded protein response</keyword>
<evidence type="ECO:0000259" key="9">
    <source>
        <dbReference type="PROSITE" id="PS50217"/>
    </source>
</evidence>
<organism evidence="10 11">
    <name type="scientific">Sodiomyces alkalinus (strain CBS 110278 / VKM F-3762 / F11)</name>
    <name type="common">Alkaliphilic filamentous fungus</name>
    <dbReference type="NCBI Taxonomy" id="1314773"/>
    <lineage>
        <taxon>Eukaryota</taxon>
        <taxon>Fungi</taxon>
        <taxon>Dikarya</taxon>
        <taxon>Ascomycota</taxon>
        <taxon>Pezizomycotina</taxon>
        <taxon>Sordariomycetes</taxon>
        <taxon>Hypocreomycetidae</taxon>
        <taxon>Glomerellales</taxon>
        <taxon>Plectosphaerellaceae</taxon>
        <taxon>Sodiomyces</taxon>
    </lineage>
</organism>
<reference evidence="10 11" key="1">
    <citation type="journal article" date="2018" name="Mol. Ecol.">
        <title>The obligate alkalophilic soda-lake fungus Sodiomyces alkalinus has shifted to a protein diet.</title>
        <authorList>
            <person name="Grum-Grzhimaylo A.A."/>
            <person name="Falkoski D.L."/>
            <person name="van den Heuvel J."/>
            <person name="Valero-Jimenez C.A."/>
            <person name="Min B."/>
            <person name="Choi I.G."/>
            <person name="Lipzen A."/>
            <person name="Daum C.G."/>
            <person name="Aanen D.K."/>
            <person name="Tsang A."/>
            <person name="Henrissat B."/>
            <person name="Bilanenko E.N."/>
            <person name="de Vries R.P."/>
            <person name="van Kan J.A.L."/>
            <person name="Grigoriev I.V."/>
            <person name="Debets A.J.M."/>
        </authorList>
    </citation>
    <scope>NUCLEOTIDE SEQUENCE [LARGE SCALE GENOMIC DNA]</scope>
    <source>
        <strain evidence="10 11">F11</strain>
    </source>
</reference>
<proteinExistence type="inferred from homology"/>
<dbReference type="InterPro" id="IPR046347">
    <property type="entry name" value="bZIP_sf"/>
</dbReference>